<evidence type="ECO:0000313" key="2">
    <source>
        <dbReference type="Proteomes" id="UP000499080"/>
    </source>
</evidence>
<dbReference type="OrthoDB" id="10037236at2759"/>
<name>A0A4Y2A0E1_ARAVE</name>
<keyword evidence="2" id="KW-1185">Reference proteome</keyword>
<gene>
    <name evidence="1" type="ORF">AVEN_127994_1</name>
</gene>
<dbReference type="AlphaFoldDB" id="A0A4Y2A0E1"/>
<organism evidence="1 2">
    <name type="scientific">Araneus ventricosus</name>
    <name type="common">Orbweaver spider</name>
    <name type="synonym">Epeira ventricosa</name>
    <dbReference type="NCBI Taxonomy" id="182803"/>
    <lineage>
        <taxon>Eukaryota</taxon>
        <taxon>Metazoa</taxon>
        <taxon>Ecdysozoa</taxon>
        <taxon>Arthropoda</taxon>
        <taxon>Chelicerata</taxon>
        <taxon>Arachnida</taxon>
        <taxon>Araneae</taxon>
        <taxon>Araneomorphae</taxon>
        <taxon>Entelegynae</taxon>
        <taxon>Araneoidea</taxon>
        <taxon>Araneidae</taxon>
        <taxon>Araneus</taxon>
    </lineage>
</organism>
<sequence length="108" mass="12195">MIAWCNNGHTISPENSWFLHFCRKRNVHLDPVIHIQNVAIPVVNDIQSISLKQSGGFKHMLWNIPYFSSGEPVRYLSPTTASFKETIPCISSEHSLCRSTPQSVNITS</sequence>
<proteinExistence type="predicted"/>
<accession>A0A4Y2A0E1</accession>
<protein>
    <submittedName>
        <fullName evidence="1">Uncharacterized protein</fullName>
    </submittedName>
</protein>
<dbReference type="EMBL" id="BGPR01000002">
    <property type="protein sequence ID" value="GBL72776.1"/>
    <property type="molecule type" value="Genomic_DNA"/>
</dbReference>
<dbReference type="Proteomes" id="UP000499080">
    <property type="component" value="Unassembled WGS sequence"/>
</dbReference>
<reference evidence="1 2" key="1">
    <citation type="journal article" date="2019" name="Sci. Rep.">
        <title>Orb-weaving spider Araneus ventricosus genome elucidates the spidroin gene catalogue.</title>
        <authorList>
            <person name="Kono N."/>
            <person name="Nakamura H."/>
            <person name="Ohtoshi R."/>
            <person name="Moran D.A.P."/>
            <person name="Shinohara A."/>
            <person name="Yoshida Y."/>
            <person name="Fujiwara M."/>
            <person name="Mori M."/>
            <person name="Tomita M."/>
            <person name="Arakawa K."/>
        </authorList>
    </citation>
    <scope>NUCLEOTIDE SEQUENCE [LARGE SCALE GENOMIC DNA]</scope>
</reference>
<comment type="caution">
    <text evidence="1">The sequence shown here is derived from an EMBL/GenBank/DDBJ whole genome shotgun (WGS) entry which is preliminary data.</text>
</comment>
<evidence type="ECO:0000313" key="1">
    <source>
        <dbReference type="EMBL" id="GBL72776.1"/>
    </source>
</evidence>